<dbReference type="EMBL" id="JBCGBO010000002">
    <property type="protein sequence ID" value="KAK9222775.1"/>
    <property type="molecule type" value="Genomic_DNA"/>
</dbReference>
<evidence type="ECO:0000256" key="1">
    <source>
        <dbReference type="SAM" id="MobiDB-lite"/>
    </source>
</evidence>
<accession>A0AAP0QTI4</accession>
<comment type="caution">
    <text evidence="2">The sequence shown here is derived from an EMBL/GenBank/DDBJ whole genome shotgun (WGS) entry which is preliminary data.</text>
</comment>
<feature type="region of interest" description="Disordered" evidence="1">
    <location>
        <begin position="39"/>
        <end position="58"/>
    </location>
</feature>
<name>A0AAP0QTI4_9ROSI</name>
<sequence>MDDVQVEDLIVEVEVELENDGDNEKTTDSCDIFKRALESQSDPLPVHSHPGDKINNSREKTPGIVILVNYTSKKRSNEENVCETYELELLKNGETIPVEDLGYVDDSGHEKIVENQPDIPNTEKLKEEKREEEEENVDPRTLRIEMSDSNIEPMSMHLRCVAWSSKKAQSRGG</sequence>
<dbReference type="Proteomes" id="UP001428341">
    <property type="component" value="Unassembled WGS sequence"/>
</dbReference>
<reference evidence="2 3" key="1">
    <citation type="submission" date="2024-05" db="EMBL/GenBank/DDBJ databases">
        <title>Haplotype-resolved chromosome-level genome assembly of Huyou (Citrus changshanensis).</title>
        <authorList>
            <person name="Miao C."/>
            <person name="Chen W."/>
            <person name="Wu Y."/>
            <person name="Wang L."/>
            <person name="Zhao S."/>
            <person name="Grierson D."/>
            <person name="Xu C."/>
            <person name="Chen K."/>
        </authorList>
    </citation>
    <scope>NUCLEOTIDE SEQUENCE [LARGE SCALE GENOMIC DNA]</scope>
    <source>
        <strain evidence="2">01-14</strain>
        <tissue evidence="2">Leaf</tissue>
    </source>
</reference>
<gene>
    <name evidence="2" type="ORF">WN944_011213</name>
</gene>
<feature type="region of interest" description="Disordered" evidence="1">
    <location>
        <begin position="109"/>
        <end position="150"/>
    </location>
</feature>
<keyword evidence="3" id="KW-1185">Reference proteome</keyword>
<feature type="compositionally biased region" description="Basic and acidic residues" evidence="1">
    <location>
        <begin position="137"/>
        <end position="146"/>
    </location>
</feature>
<protein>
    <submittedName>
        <fullName evidence="2">Uncharacterized protein</fullName>
    </submittedName>
</protein>
<feature type="compositionally biased region" description="Basic and acidic residues" evidence="1">
    <location>
        <begin position="49"/>
        <end position="58"/>
    </location>
</feature>
<dbReference type="AlphaFoldDB" id="A0AAP0QTI4"/>
<organism evidence="2 3">
    <name type="scientific">Citrus x changshan-huyou</name>
    <dbReference type="NCBI Taxonomy" id="2935761"/>
    <lineage>
        <taxon>Eukaryota</taxon>
        <taxon>Viridiplantae</taxon>
        <taxon>Streptophyta</taxon>
        <taxon>Embryophyta</taxon>
        <taxon>Tracheophyta</taxon>
        <taxon>Spermatophyta</taxon>
        <taxon>Magnoliopsida</taxon>
        <taxon>eudicotyledons</taxon>
        <taxon>Gunneridae</taxon>
        <taxon>Pentapetalae</taxon>
        <taxon>rosids</taxon>
        <taxon>malvids</taxon>
        <taxon>Sapindales</taxon>
        <taxon>Rutaceae</taxon>
        <taxon>Aurantioideae</taxon>
        <taxon>Citrus</taxon>
    </lineage>
</organism>
<proteinExistence type="predicted"/>
<evidence type="ECO:0000313" key="2">
    <source>
        <dbReference type="EMBL" id="KAK9222775.1"/>
    </source>
</evidence>
<evidence type="ECO:0000313" key="3">
    <source>
        <dbReference type="Proteomes" id="UP001428341"/>
    </source>
</evidence>